<name>A0A0P0N434_9CREN</name>
<dbReference type="RefSeq" id="WP_055408590.1">
    <property type="nucleotide sequence ID" value="NZ_CP013011.1"/>
</dbReference>
<keyword evidence="1" id="KW-1133">Transmembrane helix</keyword>
<dbReference type="KEGG" id="pdl:Pyrde_0888"/>
<accession>A0A0P0N434</accession>
<dbReference type="GeneID" id="26099225"/>
<sequence length="96" mass="10008">MLLLAAALAAGVVLGLLLARRGLYRRLGRAVDGALFLMVYGIVFTVGVEAGSSLRGSSREMLASIAFSSIAYAAVTAAASLAAAVLVLRLTRRDRR</sequence>
<feature type="transmembrane region" description="Helical" evidence="1">
    <location>
        <begin position="35"/>
        <end position="54"/>
    </location>
</feature>
<dbReference type="Proteomes" id="UP000196694">
    <property type="component" value="Unassembled WGS sequence"/>
</dbReference>
<evidence type="ECO:0000313" key="4">
    <source>
        <dbReference type="Proteomes" id="UP000058613"/>
    </source>
</evidence>
<evidence type="ECO:0000313" key="5">
    <source>
        <dbReference type="Proteomes" id="UP000196694"/>
    </source>
</evidence>
<dbReference type="EMBL" id="CP013011">
    <property type="protein sequence ID" value="ALL00936.1"/>
    <property type="molecule type" value="Genomic_DNA"/>
</dbReference>
<keyword evidence="1" id="KW-0812">Transmembrane</keyword>
<evidence type="ECO:0000313" key="3">
    <source>
        <dbReference type="EMBL" id="OWJ55450.1"/>
    </source>
</evidence>
<feature type="transmembrane region" description="Helical" evidence="1">
    <location>
        <begin position="61"/>
        <end position="88"/>
    </location>
</feature>
<dbReference type="Proteomes" id="UP000058613">
    <property type="component" value="Chromosome"/>
</dbReference>
<keyword evidence="5" id="KW-1185">Reference proteome</keyword>
<protein>
    <submittedName>
        <fullName evidence="2">Uncharacterized protein</fullName>
    </submittedName>
</protein>
<evidence type="ECO:0000313" key="2">
    <source>
        <dbReference type="EMBL" id="ALL00936.1"/>
    </source>
</evidence>
<evidence type="ECO:0000256" key="1">
    <source>
        <dbReference type="SAM" id="Phobius"/>
    </source>
</evidence>
<gene>
    <name evidence="3" type="ORF">Pdsh_01215</name>
    <name evidence="2" type="ORF">Pyrde_0888</name>
</gene>
<proteinExistence type="predicted"/>
<organism evidence="2 4">
    <name type="scientific">Pyrodictium delaneyi</name>
    <dbReference type="NCBI Taxonomy" id="1273541"/>
    <lineage>
        <taxon>Archaea</taxon>
        <taxon>Thermoproteota</taxon>
        <taxon>Thermoprotei</taxon>
        <taxon>Desulfurococcales</taxon>
        <taxon>Pyrodictiaceae</taxon>
        <taxon>Pyrodictium</taxon>
    </lineage>
</organism>
<dbReference type="AlphaFoldDB" id="A0A0P0N434"/>
<keyword evidence="1" id="KW-0472">Membrane</keyword>
<reference evidence="2 4" key="1">
    <citation type="submission" date="2015-10" db="EMBL/GenBank/DDBJ databases">
        <title>Complete genome sequence of hyperthermophilic archaeon Pyrodictium delaneyi Su06.</title>
        <authorList>
            <person name="Jung J.-H."/>
            <person name="Lin J."/>
            <person name="Holden J.F."/>
            <person name="Park C.-S."/>
        </authorList>
    </citation>
    <scope>NUCLEOTIDE SEQUENCE [LARGE SCALE GENOMIC DNA]</scope>
    <source>
        <strain evidence="2 4">Su06</strain>
    </source>
</reference>
<dbReference type="EMBL" id="NCQP01000001">
    <property type="protein sequence ID" value="OWJ55450.1"/>
    <property type="molecule type" value="Genomic_DNA"/>
</dbReference>
<reference evidence="3 5" key="2">
    <citation type="submission" date="2017-05" db="EMBL/GenBank/DDBJ databases">
        <title>The draft genome of the hyperthermophilic archaeon 'Pyrodictium delaneyi strain Hulk', an iron and nitrate reducer, reveals the capacity for sulfate reduction.</title>
        <authorList>
            <person name="Demey L.M."/>
            <person name="Miller C."/>
            <person name="Manzella M."/>
            <person name="Reguera G."/>
            <person name="Kashefi K."/>
        </authorList>
    </citation>
    <scope>NUCLEOTIDE SEQUENCE [LARGE SCALE GENOMIC DNA]</scope>
    <source>
        <strain evidence="3 5">Hulk</strain>
    </source>
</reference>